<dbReference type="STRING" id="1798373.A2154_03060"/>
<dbReference type="Pfam" id="PF13649">
    <property type="entry name" value="Methyltransf_25"/>
    <property type="match status" value="1"/>
</dbReference>
<dbReference type="CDD" id="cd02440">
    <property type="entry name" value="AdoMet_MTases"/>
    <property type="match status" value="1"/>
</dbReference>
<accession>A0A1F5ZAV7</accession>
<dbReference type="Gene3D" id="3.40.50.150">
    <property type="entry name" value="Vaccinia Virus protein VP39"/>
    <property type="match status" value="1"/>
</dbReference>
<dbReference type="AlphaFoldDB" id="A0A1F5ZAV7"/>
<dbReference type="SUPFAM" id="SSF53335">
    <property type="entry name" value="S-adenosyl-L-methionine-dependent methyltransferases"/>
    <property type="match status" value="1"/>
</dbReference>
<dbReference type="InterPro" id="IPR041698">
    <property type="entry name" value="Methyltransf_25"/>
</dbReference>
<evidence type="ECO:0000313" key="4">
    <source>
        <dbReference type="Proteomes" id="UP000176854"/>
    </source>
</evidence>
<organism evidence="3 4">
    <name type="scientific">Candidatus Gottesmanbacteria bacterium RBG_16_43_7</name>
    <dbReference type="NCBI Taxonomy" id="1798373"/>
    <lineage>
        <taxon>Bacteria</taxon>
        <taxon>Candidatus Gottesmaniibacteriota</taxon>
    </lineage>
</organism>
<feature type="domain" description="Methyltransferase" evidence="2">
    <location>
        <begin position="67"/>
        <end position="158"/>
    </location>
</feature>
<evidence type="ECO:0000256" key="1">
    <source>
        <dbReference type="ARBA" id="ARBA00022679"/>
    </source>
</evidence>
<evidence type="ECO:0000259" key="2">
    <source>
        <dbReference type="Pfam" id="PF13649"/>
    </source>
</evidence>
<dbReference type="GO" id="GO:0016740">
    <property type="term" value="F:transferase activity"/>
    <property type="evidence" value="ECO:0007669"/>
    <property type="project" value="UniProtKB-KW"/>
</dbReference>
<dbReference type="PANTHER" id="PTHR43861">
    <property type="entry name" value="TRANS-ACONITATE 2-METHYLTRANSFERASE-RELATED"/>
    <property type="match status" value="1"/>
</dbReference>
<dbReference type="InterPro" id="IPR029063">
    <property type="entry name" value="SAM-dependent_MTases_sf"/>
</dbReference>
<comment type="caution">
    <text evidence="3">The sequence shown here is derived from an EMBL/GenBank/DDBJ whole genome shotgun (WGS) entry which is preliminary data.</text>
</comment>
<keyword evidence="1" id="KW-0808">Transferase</keyword>
<proteinExistence type="predicted"/>
<name>A0A1F5ZAV7_9BACT</name>
<evidence type="ECO:0000313" key="3">
    <source>
        <dbReference type="EMBL" id="OGG09609.1"/>
    </source>
</evidence>
<sequence length="234" mass="26789">MKVDPGKYNKNQKAFQSAIEKIYSRYPQGVTLSGEYAYFIDKDILKLLIRFARYKFVARILNETDRVLEVGCGSGIGSIFLSQHAKHVTGIDIKTTEIDDAKKVCLRKNVSFKVVDLYDMPANQKFDVVCALDVIEHFSANEGKKMIAEMAKHVKKFGMLIIGSPSVYSYPYQSRLSRTSHIKCYDQHELVDLIGNFFSRTLAFSMNDEIVHTGHPKLAWYYFVIAMHPKIKDK</sequence>
<gene>
    <name evidence="3" type="ORF">A2154_03060</name>
</gene>
<dbReference type="Proteomes" id="UP000176854">
    <property type="component" value="Unassembled WGS sequence"/>
</dbReference>
<protein>
    <recommendedName>
        <fullName evidence="2">Methyltransferase domain-containing protein</fullName>
    </recommendedName>
</protein>
<reference evidence="3 4" key="1">
    <citation type="journal article" date="2016" name="Nat. Commun.">
        <title>Thousands of microbial genomes shed light on interconnected biogeochemical processes in an aquifer system.</title>
        <authorList>
            <person name="Anantharaman K."/>
            <person name="Brown C.T."/>
            <person name="Hug L.A."/>
            <person name="Sharon I."/>
            <person name="Castelle C.J."/>
            <person name="Probst A.J."/>
            <person name="Thomas B.C."/>
            <person name="Singh A."/>
            <person name="Wilkins M.J."/>
            <person name="Karaoz U."/>
            <person name="Brodie E.L."/>
            <person name="Williams K.H."/>
            <person name="Hubbard S.S."/>
            <person name="Banfield J.F."/>
        </authorList>
    </citation>
    <scope>NUCLEOTIDE SEQUENCE [LARGE SCALE GENOMIC DNA]</scope>
</reference>
<dbReference type="EMBL" id="MFJC01000018">
    <property type="protein sequence ID" value="OGG09609.1"/>
    <property type="molecule type" value="Genomic_DNA"/>
</dbReference>